<name>A0A918CL80_9DEIO</name>
<gene>
    <name evidence="1" type="ORF">GCM10008957_42900</name>
</gene>
<dbReference type="AlphaFoldDB" id="A0A918CL80"/>
<protein>
    <submittedName>
        <fullName evidence="1">Uncharacterized protein</fullName>
    </submittedName>
</protein>
<dbReference type="Proteomes" id="UP000603865">
    <property type="component" value="Unassembled WGS sequence"/>
</dbReference>
<keyword evidence="2" id="KW-1185">Reference proteome</keyword>
<comment type="caution">
    <text evidence="1">The sequence shown here is derived from an EMBL/GenBank/DDBJ whole genome shotgun (WGS) entry which is preliminary data.</text>
</comment>
<evidence type="ECO:0000313" key="1">
    <source>
        <dbReference type="EMBL" id="GGR26850.1"/>
    </source>
</evidence>
<dbReference type="EMBL" id="BMQL01000039">
    <property type="protein sequence ID" value="GGR26850.1"/>
    <property type="molecule type" value="Genomic_DNA"/>
</dbReference>
<proteinExistence type="predicted"/>
<organism evidence="1 2">
    <name type="scientific">Deinococcus ruber</name>
    <dbReference type="NCBI Taxonomy" id="1848197"/>
    <lineage>
        <taxon>Bacteria</taxon>
        <taxon>Thermotogati</taxon>
        <taxon>Deinococcota</taxon>
        <taxon>Deinococci</taxon>
        <taxon>Deinococcales</taxon>
        <taxon>Deinococcaceae</taxon>
        <taxon>Deinococcus</taxon>
    </lineage>
</organism>
<reference evidence="1" key="2">
    <citation type="submission" date="2020-09" db="EMBL/GenBank/DDBJ databases">
        <authorList>
            <person name="Sun Q."/>
            <person name="Ohkuma M."/>
        </authorList>
    </citation>
    <scope>NUCLEOTIDE SEQUENCE</scope>
    <source>
        <strain evidence="1">JCM 31311</strain>
    </source>
</reference>
<accession>A0A918CL80</accession>
<reference evidence="1" key="1">
    <citation type="journal article" date="2014" name="Int. J. Syst. Evol. Microbiol.">
        <title>Complete genome sequence of Corynebacterium casei LMG S-19264T (=DSM 44701T), isolated from a smear-ripened cheese.</title>
        <authorList>
            <consortium name="US DOE Joint Genome Institute (JGI-PGF)"/>
            <person name="Walter F."/>
            <person name="Albersmeier A."/>
            <person name="Kalinowski J."/>
            <person name="Ruckert C."/>
        </authorList>
    </citation>
    <scope>NUCLEOTIDE SEQUENCE</scope>
    <source>
        <strain evidence="1">JCM 31311</strain>
    </source>
</reference>
<evidence type="ECO:0000313" key="2">
    <source>
        <dbReference type="Proteomes" id="UP000603865"/>
    </source>
</evidence>
<sequence length="51" mass="5858">MRPSRYDVFMVQAPPVIKDFVHRPEMVEQLESLELYHDRAWGSVGVGEVGV</sequence>